<evidence type="ECO:0000313" key="1">
    <source>
        <dbReference type="EMBL" id="EEP29362.1"/>
    </source>
</evidence>
<dbReference type="Proteomes" id="UP000003494">
    <property type="component" value="Unassembled WGS sequence"/>
</dbReference>
<sequence length="39" mass="4511">MQHGKNAGCFRMSSAILLCIGLEGTRSRWHWKSRVHTVR</sequence>
<gene>
    <name evidence="1" type="ORF">GCWU000342_00719</name>
</gene>
<protein>
    <submittedName>
        <fullName evidence="1">Uncharacterized protein</fullName>
    </submittedName>
</protein>
<name>C4G9R5_9FIRM</name>
<dbReference type="HOGENOM" id="CLU_3316947_0_0_9"/>
<reference evidence="1" key="1">
    <citation type="submission" date="2009-04" db="EMBL/GenBank/DDBJ databases">
        <authorList>
            <person name="Weinstock G."/>
            <person name="Sodergren E."/>
            <person name="Clifton S."/>
            <person name="Fulton L."/>
            <person name="Fulton B."/>
            <person name="Courtney L."/>
            <person name="Fronick C."/>
            <person name="Harrison M."/>
            <person name="Strong C."/>
            <person name="Farmer C."/>
            <person name="Delahaunty K."/>
            <person name="Markovic C."/>
            <person name="Hall O."/>
            <person name="Minx P."/>
            <person name="Tomlinson C."/>
            <person name="Mitreva M."/>
            <person name="Nelson J."/>
            <person name="Hou S."/>
            <person name="Wollam A."/>
            <person name="Pepin K.H."/>
            <person name="Johnson M."/>
            <person name="Bhonagiri V."/>
            <person name="Nash W.E."/>
            <person name="Warren W."/>
            <person name="Chinwalla A."/>
            <person name="Mardis E.R."/>
            <person name="Wilson R.K."/>
        </authorList>
    </citation>
    <scope>NUCLEOTIDE SEQUENCE [LARGE SCALE GENOMIC DNA]</scope>
    <source>
        <strain evidence="1">DSM 14600</strain>
    </source>
</reference>
<comment type="caution">
    <text evidence="1">The sequence shown here is derived from an EMBL/GenBank/DDBJ whole genome shotgun (WGS) entry which is preliminary data.</text>
</comment>
<evidence type="ECO:0000313" key="2">
    <source>
        <dbReference type="Proteomes" id="UP000003494"/>
    </source>
</evidence>
<dbReference type="AlphaFoldDB" id="C4G9R5"/>
<dbReference type="STRING" id="626523.GCWU000342_00719"/>
<dbReference type="EMBL" id="ACIP02000001">
    <property type="protein sequence ID" value="EEP29362.1"/>
    <property type="molecule type" value="Genomic_DNA"/>
</dbReference>
<accession>C4G9R5</accession>
<proteinExistence type="predicted"/>
<organism evidence="1 2">
    <name type="scientific">Shuttleworthella satelles DSM 14600</name>
    <dbReference type="NCBI Taxonomy" id="626523"/>
    <lineage>
        <taxon>Bacteria</taxon>
        <taxon>Bacillati</taxon>
        <taxon>Bacillota</taxon>
        <taxon>Clostridia</taxon>
        <taxon>Lachnospirales</taxon>
        <taxon>Lachnospiraceae</taxon>
        <taxon>Shuttleworthella</taxon>
    </lineage>
</organism>
<keyword evidence="2" id="KW-1185">Reference proteome</keyword>